<dbReference type="InterPro" id="IPR013022">
    <property type="entry name" value="Xyl_isomerase-like_TIM-brl"/>
</dbReference>
<protein>
    <submittedName>
        <fullName evidence="2">Sugar phosphate isomerase/epimerase</fullName>
    </submittedName>
</protein>
<dbReference type="RefSeq" id="WP_212610123.1">
    <property type="nucleotide sequence ID" value="NZ_CP073910.1"/>
</dbReference>
<accession>A0A975K9H4</accession>
<name>A0A975K9H4_9SPHN</name>
<keyword evidence="3" id="KW-1185">Reference proteome</keyword>
<proteinExistence type="predicted"/>
<dbReference type="GO" id="GO:0016853">
    <property type="term" value="F:isomerase activity"/>
    <property type="evidence" value="ECO:0007669"/>
    <property type="project" value="UniProtKB-KW"/>
</dbReference>
<dbReference type="PANTHER" id="PTHR12110:SF48">
    <property type="entry name" value="BLL3656 PROTEIN"/>
    <property type="match status" value="1"/>
</dbReference>
<dbReference type="Proteomes" id="UP000681425">
    <property type="component" value="Chromosome"/>
</dbReference>
<evidence type="ECO:0000259" key="1">
    <source>
        <dbReference type="Pfam" id="PF01261"/>
    </source>
</evidence>
<dbReference type="Pfam" id="PF01261">
    <property type="entry name" value="AP_endonuc_2"/>
    <property type="match status" value="1"/>
</dbReference>
<organism evidence="2 3">
    <name type="scientific">Sphingobium phenoxybenzoativorans</name>
    <dbReference type="NCBI Taxonomy" id="1592790"/>
    <lineage>
        <taxon>Bacteria</taxon>
        <taxon>Pseudomonadati</taxon>
        <taxon>Pseudomonadota</taxon>
        <taxon>Alphaproteobacteria</taxon>
        <taxon>Sphingomonadales</taxon>
        <taxon>Sphingomonadaceae</taxon>
        <taxon>Sphingobium</taxon>
    </lineage>
</organism>
<gene>
    <name evidence="2" type="ORF">KFK14_05145</name>
</gene>
<dbReference type="AlphaFoldDB" id="A0A975K9H4"/>
<evidence type="ECO:0000313" key="2">
    <source>
        <dbReference type="EMBL" id="QUT06829.1"/>
    </source>
</evidence>
<dbReference type="KEGG" id="spph:KFK14_05145"/>
<dbReference type="Gene3D" id="3.20.20.150">
    <property type="entry name" value="Divalent-metal-dependent TIM barrel enzymes"/>
    <property type="match status" value="1"/>
</dbReference>
<dbReference type="PANTHER" id="PTHR12110">
    <property type="entry name" value="HYDROXYPYRUVATE ISOMERASE"/>
    <property type="match status" value="1"/>
</dbReference>
<feature type="domain" description="Xylose isomerase-like TIM barrel" evidence="1">
    <location>
        <begin position="29"/>
        <end position="268"/>
    </location>
</feature>
<sequence>MASYFTLAGDLIPFASDAPARFDLKARADAAARAGFVGIGLETNDLTHNVDQYGYAGMRRILSDAGLSYVELEVLTDWFADGDRRAVSDKTRQLMLQAAQELGVAKIKTIGDADGGMDFSIIREPWPMTRLVEEYGRLAREAAKAGSLITLELVPGTGVSDLATAQALAEGANEPNAGLLIDIWHLNRSGIPYEDVQRLPPGLINAVEVDDAMARMVGTVFEDTINNRKLPGEGELDVIRFLQCIASTGYNGVYGVEMVSEAHRKLSLEQAATRSFSTTMEQFAAASLPSA</sequence>
<dbReference type="EMBL" id="CP073910">
    <property type="protein sequence ID" value="QUT06829.1"/>
    <property type="molecule type" value="Genomic_DNA"/>
</dbReference>
<keyword evidence="2" id="KW-0413">Isomerase</keyword>
<dbReference type="InterPro" id="IPR050312">
    <property type="entry name" value="IolE/XylAMocC-like"/>
</dbReference>
<dbReference type="SUPFAM" id="SSF51658">
    <property type="entry name" value="Xylose isomerase-like"/>
    <property type="match status" value="1"/>
</dbReference>
<reference evidence="2" key="1">
    <citation type="submission" date="2021-04" db="EMBL/GenBank/DDBJ databases">
        <title>Isolation of p-tert-butylphenol degrading bacteria Sphingobium phenoxybenzoativorans Tas13 from active sludge.</title>
        <authorList>
            <person name="Li Y."/>
        </authorList>
    </citation>
    <scope>NUCLEOTIDE SEQUENCE</scope>
    <source>
        <strain evidence="2">Tas13</strain>
    </source>
</reference>
<evidence type="ECO:0000313" key="3">
    <source>
        <dbReference type="Proteomes" id="UP000681425"/>
    </source>
</evidence>
<dbReference type="InterPro" id="IPR036237">
    <property type="entry name" value="Xyl_isomerase-like_sf"/>
</dbReference>